<evidence type="ECO:0000313" key="3">
    <source>
        <dbReference type="Proteomes" id="UP001499987"/>
    </source>
</evidence>
<comment type="caution">
    <text evidence="2">The sequence shown here is derived from an EMBL/GenBank/DDBJ whole genome shotgun (WGS) entry which is preliminary data.</text>
</comment>
<dbReference type="Proteomes" id="UP001499987">
    <property type="component" value="Unassembled WGS sequence"/>
</dbReference>
<keyword evidence="1" id="KW-0732">Signal</keyword>
<dbReference type="PROSITE" id="PS51257">
    <property type="entry name" value="PROKAR_LIPOPROTEIN"/>
    <property type="match status" value="1"/>
</dbReference>
<keyword evidence="3" id="KW-1185">Reference proteome</keyword>
<reference evidence="2 3" key="1">
    <citation type="journal article" date="2019" name="Int. J. Syst. Evol. Microbiol.">
        <title>The Global Catalogue of Microorganisms (GCM) 10K type strain sequencing project: providing services to taxonomists for standard genome sequencing and annotation.</title>
        <authorList>
            <consortium name="The Broad Institute Genomics Platform"/>
            <consortium name="The Broad Institute Genome Sequencing Center for Infectious Disease"/>
            <person name="Wu L."/>
            <person name="Ma J."/>
        </authorList>
    </citation>
    <scope>NUCLEOTIDE SEQUENCE [LARGE SCALE GENOMIC DNA]</scope>
    <source>
        <strain evidence="2 3">JCM 13002</strain>
    </source>
</reference>
<feature type="chain" id="PRO_5045508367" description="Lipoprotein" evidence="1">
    <location>
        <begin position="28"/>
        <end position="48"/>
    </location>
</feature>
<proteinExistence type="predicted"/>
<accession>A0ABN1TC13</accession>
<organism evidence="2 3">
    <name type="scientific">Kitasatospora arboriphila</name>
    <dbReference type="NCBI Taxonomy" id="258052"/>
    <lineage>
        <taxon>Bacteria</taxon>
        <taxon>Bacillati</taxon>
        <taxon>Actinomycetota</taxon>
        <taxon>Actinomycetes</taxon>
        <taxon>Kitasatosporales</taxon>
        <taxon>Streptomycetaceae</taxon>
        <taxon>Kitasatospora</taxon>
    </lineage>
</organism>
<dbReference type="RefSeq" id="WP_159400795.1">
    <property type="nucleotide sequence ID" value="NZ_BAAALD010000007.1"/>
</dbReference>
<evidence type="ECO:0000256" key="1">
    <source>
        <dbReference type="SAM" id="SignalP"/>
    </source>
</evidence>
<feature type="signal peptide" evidence="1">
    <location>
        <begin position="1"/>
        <end position="27"/>
    </location>
</feature>
<sequence length="48" mass="4483">MTPVRTALVLAAAVCGLLLGTAGAASACGPLDVAAGLAPGFGNACVNR</sequence>
<protein>
    <recommendedName>
        <fullName evidence="4">Lipoprotein</fullName>
    </recommendedName>
</protein>
<evidence type="ECO:0008006" key="4">
    <source>
        <dbReference type="Google" id="ProtNLM"/>
    </source>
</evidence>
<evidence type="ECO:0000313" key="2">
    <source>
        <dbReference type="EMBL" id="GAA1073735.1"/>
    </source>
</evidence>
<name>A0ABN1TC13_9ACTN</name>
<gene>
    <name evidence="2" type="ORF">GCM10009663_12500</name>
</gene>
<dbReference type="EMBL" id="BAAALD010000007">
    <property type="protein sequence ID" value="GAA1073735.1"/>
    <property type="molecule type" value="Genomic_DNA"/>
</dbReference>